<evidence type="ECO:0000256" key="1">
    <source>
        <dbReference type="SAM" id="SignalP"/>
    </source>
</evidence>
<name>A0A366HBX4_9BACT</name>
<dbReference type="EMBL" id="QNRR01000010">
    <property type="protein sequence ID" value="RBP39144.1"/>
    <property type="molecule type" value="Genomic_DNA"/>
</dbReference>
<protein>
    <recommendedName>
        <fullName evidence="4">Small metal-binding protein</fullName>
    </recommendedName>
</protein>
<evidence type="ECO:0008006" key="4">
    <source>
        <dbReference type="Google" id="ProtNLM"/>
    </source>
</evidence>
<keyword evidence="3" id="KW-1185">Reference proteome</keyword>
<dbReference type="AlphaFoldDB" id="A0A366HBX4"/>
<dbReference type="OrthoDB" id="5521250at2"/>
<feature type="signal peptide" evidence="1">
    <location>
        <begin position="1"/>
        <end position="22"/>
    </location>
</feature>
<keyword evidence="1" id="KW-0732">Signal</keyword>
<accession>A0A366HBX4</accession>
<gene>
    <name evidence="2" type="ORF">DES53_110168</name>
</gene>
<dbReference type="RefSeq" id="WP_147263583.1">
    <property type="nucleotide sequence ID" value="NZ_QNRR01000010.1"/>
</dbReference>
<reference evidence="2 3" key="1">
    <citation type="submission" date="2018-06" db="EMBL/GenBank/DDBJ databases">
        <title>Genomic Encyclopedia of Type Strains, Phase IV (KMG-IV): sequencing the most valuable type-strain genomes for metagenomic binning, comparative biology and taxonomic classification.</title>
        <authorList>
            <person name="Goeker M."/>
        </authorList>
    </citation>
    <scope>NUCLEOTIDE SEQUENCE [LARGE SCALE GENOMIC DNA]</scope>
    <source>
        <strain evidence="2 3">DSM 25532</strain>
    </source>
</reference>
<proteinExistence type="predicted"/>
<feature type="chain" id="PRO_5017032948" description="Small metal-binding protein" evidence="1">
    <location>
        <begin position="23"/>
        <end position="109"/>
    </location>
</feature>
<comment type="caution">
    <text evidence="2">The sequence shown here is derived from an EMBL/GenBank/DDBJ whole genome shotgun (WGS) entry which is preliminary data.</text>
</comment>
<organism evidence="2 3">
    <name type="scientific">Roseimicrobium gellanilyticum</name>
    <dbReference type="NCBI Taxonomy" id="748857"/>
    <lineage>
        <taxon>Bacteria</taxon>
        <taxon>Pseudomonadati</taxon>
        <taxon>Verrucomicrobiota</taxon>
        <taxon>Verrucomicrobiia</taxon>
        <taxon>Verrucomicrobiales</taxon>
        <taxon>Verrucomicrobiaceae</taxon>
        <taxon>Roseimicrobium</taxon>
    </lineage>
</organism>
<sequence length="109" mass="11665">MKHVIPVLTLLLLLSGVFLTEAANPDQPHMRAALELLQSAKKSDQPLPMLTSARKHLKNASKNKGGARVEALELVNEAIAQAQVGDKKKTEQKINAAIANIHSGIGNAK</sequence>
<evidence type="ECO:0000313" key="2">
    <source>
        <dbReference type="EMBL" id="RBP39144.1"/>
    </source>
</evidence>
<dbReference type="Proteomes" id="UP000253426">
    <property type="component" value="Unassembled WGS sequence"/>
</dbReference>
<evidence type="ECO:0000313" key="3">
    <source>
        <dbReference type="Proteomes" id="UP000253426"/>
    </source>
</evidence>